<keyword evidence="2" id="KW-1185">Reference proteome</keyword>
<dbReference type="InParanoid" id="A0A0H2RA80"/>
<evidence type="ECO:0000313" key="2">
    <source>
        <dbReference type="Proteomes" id="UP000053477"/>
    </source>
</evidence>
<proteinExistence type="predicted"/>
<reference evidence="1 2" key="1">
    <citation type="submission" date="2015-04" db="EMBL/GenBank/DDBJ databases">
        <title>Complete genome sequence of Schizopora paradoxa KUC8140, a cosmopolitan wood degrader in East Asia.</title>
        <authorList>
            <consortium name="DOE Joint Genome Institute"/>
            <person name="Min B."/>
            <person name="Park H."/>
            <person name="Jang Y."/>
            <person name="Kim J.-J."/>
            <person name="Kim K.H."/>
            <person name="Pangilinan J."/>
            <person name="Lipzen A."/>
            <person name="Riley R."/>
            <person name="Grigoriev I.V."/>
            <person name="Spatafora J.W."/>
            <person name="Choi I.-G."/>
        </authorList>
    </citation>
    <scope>NUCLEOTIDE SEQUENCE [LARGE SCALE GENOMIC DNA]</scope>
    <source>
        <strain evidence="1 2">KUC8140</strain>
    </source>
</reference>
<dbReference type="EMBL" id="KQ086078">
    <property type="protein sequence ID" value="KLO08770.1"/>
    <property type="molecule type" value="Genomic_DNA"/>
</dbReference>
<protein>
    <submittedName>
        <fullName evidence="1">Uncharacterized protein</fullName>
    </submittedName>
</protein>
<organism evidence="1 2">
    <name type="scientific">Schizopora paradoxa</name>
    <dbReference type="NCBI Taxonomy" id="27342"/>
    <lineage>
        <taxon>Eukaryota</taxon>
        <taxon>Fungi</taxon>
        <taxon>Dikarya</taxon>
        <taxon>Basidiomycota</taxon>
        <taxon>Agaricomycotina</taxon>
        <taxon>Agaricomycetes</taxon>
        <taxon>Hymenochaetales</taxon>
        <taxon>Schizoporaceae</taxon>
        <taxon>Schizopora</taxon>
    </lineage>
</organism>
<name>A0A0H2RA80_9AGAM</name>
<accession>A0A0H2RA80</accession>
<gene>
    <name evidence="1" type="ORF">SCHPADRAFT_893628</name>
</gene>
<evidence type="ECO:0000313" key="1">
    <source>
        <dbReference type="EMBL" id="KLO08770.1"/>
    </source>
</evidence>
<sequence>MHLLRVTGTGVREKIWLEEDVSTIRMRRVCLHAWTIGGIVLFSRDEHTHSGEASVQVYRLIGNELPDVSMASFAVNTMPSIASVDNSASKFYYQMLAGSRIMAREQPRDTGRPAEGGTHLSGAGYHRLSEEKVFQFLTFALFTPSVRREEEPRRPARMIIILSRRTNWYLVSWVGSPSTTRDMRGAGLRLHVARKRAPEGASWWCNDPERGEARLRSSRFSRGDCY</sequence>
<dbReference type="Proteomes" id="UP000053477">
    <property type="component" value="Unassembled WGS sequence"/>
</dbReference>
<dbReference type="AlphaFoldDB" id="A0A0H2RA80"/>